<dbReference type="OrthoDB" id="9806054at2"/>
<dbReference type="AlphaFoldDB" id="G8LTE9"/>
<keyword evidence="3" id="KW-0732">Signal</keyword>
<dbReference type="eggNOG" id="COG1512">
    <property type="taxonomic scope" value="Bacteria"/>
</dbReference>
<dbReference type="InterPro" id="IPR007621">
    <property type="entry name" value="TPM_dom"/>
</dbReference>
<keyword evidence="2" id="KW-0812">Transmembrane</keyword>
<evidence type="ECO:0000313" key="6">
    <source>
        <dbReference type="Proteomes" id="UP000005435"/>
    </source>
</evidence>
<feature type="region of interest" description="Disordered" evidence="1">
    <location>
        <begin position="244"/>
        <end position="280"/>
    </location>
</feature>
<evidence type="ECO:0000256" key="3">
    <source>
        <dbReference type="SAM" id="SignalP"/>
    </source>
</evidence>
<dbReference type="Proteomes" id="UP000005435">
    <property type="component" value="Chromosome"/>
</dbReference>
<dbReference type="Pfam" id="PF04536">
    <property type="entry name" value="TPM_phosphatase"/>
    <property type="match status" value="1"/>
</dbReference>
<evidence type="ECO:0000313" key="5">
    <source>
        <dbReference type="EMBL" id="AEV69444.1"/>
    </source>
</evidence>
<dbReference type="PANTHER" id="PTHR30373">
    <property type="entry name" value="UPF0603 PROTEIN YGCG"/>
    <property type="match status" value="1"/>
</dbReference>
<feature type="compositionally biased region" description="Low complexity" evidence="1">
    <location>
        <begin position="251"/>
        <end position="271"/>
    </location>
</feature>
<protein>
    <submittedName>
        <fullName evidence="5">Beta-propeller domain-containing protein, methanol dehydrogenase</fullName>
    </submittedName>
</protein>
<evidence type="ECO:0000256" key="2">
    <source>
        <dbReference type="SAM" id="Phobius"/>
    </source>
</evidence>
<keyword evidence="2" id="KW-0472">Membrane</keyword>
<dbReference type="KEGG" id="ccl:Clocl_2897"/>
<proteinExistence type="predicted"/>
<dbReference type="HOGENOM" id="CLU_060109_1_0_9"/>
<feature type="domain" description="TPM" evidence="4">
    <location>
        <begin position="31"/>
        <end position="153"/>
    </location>
</feature>
<feature type="signal peptide" evidence="3">
    <location>
        <begin position="1"/>
        <end position="25"/>
    </location>
</feature>
<dbReference type="Gene3D" id="3.10.310.50">
    <property type="match status" value="1"/>
</dbReference>
<keyword evidence="2" id="KW-1133">Transmembrane helix</keyword>
<feature type="chain" id="PRO_5003510801" evidence="3">
    <location>
        <begin position="26"/>
        <end position="280"/>
    </location>
</feature>
<organism evidence="5 6">
    <name type="scientific">Acetivibrio clariflavus (strain DSM 19732 / NBRC 101661 / EBR45)</name>
    <name type="common">Clostridium clariflavum</name>
    <dbReference type="NCBI Taxonomy" id="720554"/>
    <lineage>
        <taxon>Bacteria</taxon>
        <taxon>Bacillati</taxon>
        <taxon>Bacillota</taxon>
        <taxon>Clostridia</taxon>
        <taxon>Eubacteriales</taxon>
        <taxon>Oscillospiraceae</taxon>
        <taxon>Acetivibrio</taxon>
    </lineage>
</organism>
<reference evidence="6" key="1">
    <citation type="submission" date="2011-12" db="EMBL/GenBank/DDBJ databases">
        <title>Complete sequence of Clostridium clariflavum DSM 19732.</title>
        <authorList>
            <consortium name="US DOE Joint Genome Institute"/>
            <person name="Lucas S."/>
            <person name="Han J."/>
            <person name="Lapidus A."/>
            <person name="Cheng J.-F."/>
            <person name="Goodwin L."/>
            <person name="Pitluck S."/>
            <person name="Peters L."/>
            <person name="Teshima H."/>
            <person name="Detter J.C."/>
            <person name="Han C."/>
            <person name="Tapia R."/>
            <person name="Land M."/>
            <person name="Hauser L."/>
            <person name="Kyrpides N."/>
            <person name="Ivanova N."/>
            <person name="Pagani I."/>
            <person name="Kitzmiller T."/>
            <person name="Lynd L."/>
            <person name="Izquierdo J."/>
            <person name="Woyke T."/>
        </authorList>
    </citation>
    <scope>NUCLEOTIDE SEQUENCE [LARGE SCALE GENOMIC DNA]</scope>
    <source>
        <strain evidence="6">DSM 19732 / NBRC 101661 / EBR45</strain>
    </source>
</reference>
<sequence precursor="true">MFKKLSFLMLVFLLFFNLAVFTAYASNPINVVDDMGFLSDSDIQELQDRIDKIKDQFRLDVVIVITDKMNGKSSMAYADDYYDYNGYGIDSQYSGLLMLINMKDREVWISTTGRAIDIFTDGRISDMTDKVAPYLSKGNYSQACHKFLDDVFTYAYSGVPSGQYREERIPDFYQRNLTYWQKVSRLLRSWPVYVIPLIISIAATIIITYSNKGKVTITNKTYEESGSFVLTQNTDQFLRESVTRTRIDTESSGSNSSSHNRSSTHTSSSGRTHGGGGRNF</sequence>
<gene>
    <name evidence="5" type="ordered locus">Clocl_2897</name>
</gene>
<keyword evidence="6" id="KW-1185">Reference proteome</keyword>
<name>G8LTE9_ACECE</name>
<accession>G8LTE9</accession>
<evidence type="ECO:0000259" key="4">
    <source>
        <dbReference type="Pfam" id="PF04536"/>
    </source>
</evidence>
<reference evidence="5 6" key="2">
    <citation type="journal article" date="2012" name="Stand. Genomic Sci.">
        <title>Complete Genome Sequence of Clostridium clariflavum DSM 19732.</title>
        <authorList>
            <person name="Izquierdo J.A."/>
            <person name="Goodwin L."/>
            <person name="Davenport K.W."/>
            <person name="Teshima H."/>
            <person name="Bruce D."/>
            <person name="Detter C."/>
            <person name="Tapia R."/>
            <person name="Han S."/>
            <person name="Land M."/>
            <person name="Hauser L."/>
            <person name="Jeffries C.D."/>
            <person name="Han J."/>
            <person name="Pitluck S."/>
            <person name="Nolan M."/>
            <person name="Chen A."/>
            <person name="Huntemann M."/>
            <person name="Mavromatis K."/>
            <person name="Mikhailova N."/>
            <person name="Liolios K."/>
            <person name="Woyke T."/>
            <person name="Lynd L.R."/>
        </authorList>
    </citation>
    <scope>NUCLEOTIDE SEQUENCE [LARGE SCALE GENOMIC DNA]</scope>
    <source>
        <strain evidence="6">DSM 19732 / NBRC 101661 / EBR45</strain>
    </source>
</reference>
<dbReference type="PANTHER" id="PTHR30373:SF2">
    <property type="entry name" value="UPF0603 PROTEIN YGCG"/>
    <property type="match status" value="1"/>
</dbReference>
<dbReference type="EMBL" id="CP003065">
    <property type="protein sequence ID" value="AEV69444.1"/>
    <property type="molecule type" value="Genomic_DNA"/>
</dbReference>
<feature type="transmembrane region" description="Helical" evidence="2">
    <location>
        <begin position="190"/>
        <end position="210"/>
    </location>
</feature>
<dbReference type="STRING" id="720554.Clocl_2897"/>
<evidence type="ECO:0000256" key="1">
    <source>
        <dbReference type="SAM" id="MobiDB-lite"/>
    </source>
</evidence>